<dbReference type="RefSeq" id="WP_194028385.1">
    <property type="nucleotide sequence ID" value="NZ_JADEWZ010000006.1"/>
</dbReference>
<gene>
    <name evidence="1" type="ORF">IQ249_05180</name>
</gene>
<name>A0A8J7AZ33_9CYAN</name>
<protein>
    <recommendedName>
        <fullName evidence="3">Heme oxygenase</fullName>
    </recommendedName>
</protein>
<keyword evidence="2" id="KW-1185">Reference proteome</keyword>
<reference evidence="1" key="1">
    <citation type="submission" date="2020-10" db="EMBL/GenBank/DDBJ databases">
        <authorList>
            <person name="Castelo-Branco R."/>
            <person name="Eusebio N."/>
            <person name="Adriana R."/>
            <person name="Vieira A."/>
            <person name="Brugerolle De Fraissinette N."/>
            <person name="Rezende De Castro R."/>
            <person name="Schneider M.P."/>
            <person name="Vasconcelos V."/>
            <person name="Leao P.N."/>
        </authorList>
    </citation>
    <scope>NUCLEOTIDE SEQUENCE</scope>
    <source>
        <strain evidence="1">LEGE 07157</strain>
    </source>
</reference>
<dbReference type="Gene3D" id="1.20.910.10">
    <property type="entry name" value="Heme oxygenase-like"/>
    <property type="match status" value="1"/>
</dbReference>
<comment type="caution">
    <text evidence="1">The sequence shown here is derived from an EMBL/GenBank/DDBJ whole genome shotgun (WGS) entry which is preliminary data.</text>
</comment>
<sequence>MKEVLALIEEKKREFAQLQLFKFMQDKSIDPKQRLAFAPCAAPLVMGFSDLNKYVLRKEPATSKIEEIINLHTYEDDNHWEWFLEDLKTLGIDREMPFSDALRFMWSDETSKTRQVCTRLAALCIAHTDPVLKLVVIEAIEATGNVALFWTSEVAQELGKISKQRYRYFGRYHYLVETGHATGTDNMEEFIKSIRLTQDNREKAFDLVEKVFAIFTDAMQEMMAYSEKYHFNPSLVLA</sequence>
<evidence type="ECO:0000313" key="1">
    <source>
        <dbReference type="EMBL" id="MBE9115289.1"/>
    </source>
</evidence>
<evidence type="ECO:0000313" key="2">
    <source>
        <dbReference type="Proteomes" id="UP000654482"/>
    </source>
</evidence>
<accession>A0A8J7AZ33</accession>
<organism evidence="1 2">
    <name type="scientific">Lusitaniella coriacea LEGE 07157</name>
    <dbReference type="NCBI Taxonomy" id="945747"/>
    <lineage>
        <taxon>Bacteria</taxon>
        <taxon>Bacillati</taxon>
        <taxon>Cyanobacteriota</taxon>
        <taxon>Cyanophyceae</taxon>
        <taxon>Spirulinales</taxon>
        <taxon>Lusitaniellaceae</taxon>
        <taxon>Lusitaniella</taxon>
    </lineage>
</organism>
<dbReference type="InterPro" id="IPR016084">
    <property type="entry name" value="Haem_Oase-like_multi-hlx"/>
</dbReference>
<dbReference type="AlphaFoldDB" id="A0A8J7AZ33"/>
<proteinExistence type="predicted"/>
<dbReference type="Proteomes" id="UP000654482">
    <property type="component" value="Unassembled WGS sequence"/>
</dbReference>
<evidence type="ECO:0008006" key="3">
    <source>
        <dbReference type="Google" id="ProtNLM"/>
    </source>
</evidence>
<dbReference type="EMBL" id="JADEWZ010000006">
    <property type="protein sequence ID" value="MBE9115289.1"/>
    <property type="molecule type" value="Genomic_DNA"/>
</dbReference>